<evidence type="ECO:0008006" key="3">
    <source>
        <dbReference type="Google" id="ProtNLM"/>
    </source>
</evidence>
<comment type="caution">
    <text evidence="1">The sequence shown here is derived from an EMBL/GenBank/DDBJ whole genome shotgun (WGS) entry which is preliminary data.</text>
</comment>
<evidence type="ECO:0000313" key="1">
    <source>
        <dbReference type="EMBL" id="GHC91837.1"/>
    </source>
</evidence>
<gene>
    <name evidence="1" type="ORF">GCM10007320_41080</name>
</gene>
<dbReference type="Proteomes" id="UP000626210">
    <property type="component" value="Unassembled WGS sequence"/>
</dbReference>
<name>A0ABQ3G5N8_9BURK</name>
<accession>A0ABQ3G5N8</accession>
<dbReference type="EMBL" id="BMYK01000015">
    <property type="protein sequence ID" value="GHC91837.1"/>
    <property type="molecule type" value="Genomic_DNA"/>
</dbReference>
<protein>
    <recommendedName>
        <fullName evidence="3">MarR family transcriptional regulator</fullName>
    </recommendedName>
</protein>
<organism evidence="1 2">
    <name type="scientific">Pseudorhodoferax aquiterrae</name>
    <dbReference type="NCBI Taxonomy" id="747304"/>
    <lineage>
        <taxon>Bacteria</taxon>
        <taxon>Pseudomonadati</taxon>
        <taxon>Pseudomonadota</taxon>
        <taxon>Betaproteobacteria</taxon>
        <taxon>Burkholderiales</taxon>
        <taxon>Comamonadaceae</taxon>
    </lineage>
</organism>
<reference evidence="2" key="1">
    <citation type="journal article" date="2019" name="Int. J. Syst. Evol. Microbiol.">
        <title>The Global Catalogue of Microorganisms (GCM) 10K type strain sequencing project: providing services to taxonomists for standard genome sequencing and annotation.</title>
        <authorList>
            <consortium name="The Broad Institute Genomics Platform"/>
            <consortium name="The Broad Institute Genome Sequencing Center for Infectious Disease"/>
            <person name="Wu L."/>
            <person name="Ma J."/>
        </authorList>
    </citation>
    <scope>NUCLEOTIDE SEQUENCE [LARGE SCALE GENOMIC DNA]</scope>
    <source>
        <strain evidence="2">KCTC 23314</strain>
    </source>
</reference>
<keyword evidence="2" id="KW-1185">Reference proteome</keyword>
<evidence type="ECO:0000313" key="2">
    <source>
        <dbReference type="Proteomes" id="UP000626210"/>
    </source>
</evidence>
<dbReference type="RefSeq" id="WP_189688770.1">
    <property type="nucleotide sequence ID" value="NZ_BMYK01000015.1"/>
</dbReference>
<sequence>MTLALLRKLEATTLPVQLSQPAEMDETQVLRAADLVAALFLRTGDGASSPQRVARVLAITARGRALLAAERAAPSSH</sequence>
<proteinExistence type="predicted"/>